<protein>
    <submittedName>
        <fullName evidence="1">MORN repeat variant</fullName>
    </submittedName>
</protein>
<sequence length="655" mass="76456">MRKFLFFILICLILIAGFLYFTKQLGYTRLIYFIPKDAIYILETDEPIKTWEKLSSSAVWKHLQSQATFAELTKSANSLDSLIKQNKEIFDLLGSRKVMVSAHLYKAKDYDFLFVADLQHAAVLTFLENYLGALPMQQYKYSRRTLSKFTIHELQDKASKETLHLAFVNNALIGSWKAKLVEDALTQFESPEIGKNPHFTAISEKVSERGIFRLYLQYAYLDEFMRCYMEEDNEYVQDLSETILYTGLDCNVIEDSLIQMKGYTNINDSVASYLQALAQAGKGRFSAFNVIPQRSAFSMSLGFSDFSKFFQQWKEVYQKDNPEKWAEYEADILKVESFLKISLEKNFFSWIGEEICFVQTQPKGLGRDSEIAVIITAQDIGEAKGNLDFISEQIRKRSPVKFREVEYGGFTIKYMAVKGFFRLFLGKFFEKLEKPYYTIIGEHVIFSNHPQTLKDIINDYNERKTLAKSERFDRFFEEFSSAGSIFIYCQTPVLQQTIRPLLQPTTWQAMQTNRNYIQCFDQIGFQLIGNGQIFETNLLSTFTNPVLYPEYFAKFYERNIQVVDSLIDIEAPLEIILSDLDIKKYTEKYANGKIKVEAEIKNGLKHGTYKEYYPNGEIKIKGEYYKDLQDGTWRYYDEKGKLTKKRRFKRGQELF</sequence>
<name>A0A1I2IUK8_9BACT</name>
<dbReference type="Pfam" id="PF07661">
    <property type="entry name" value="MORN_2"/>
    <property type="match status" value="2"/>
</dbReference>
<dbReference type="EMBL" id="FONY01000036">
    <property type="protein sequence ID" value="SFF45338.1"/>
    <property type="molecule type" value="Genomic_DNA"/>
</dbReference>
<proteinExistence type="predicted"/>
<gene>
    <name evidence="1" type="ORF">SAMN04488541_10367</name>
</gene>
<reference evidence="2" key="1">
    <citation type="submission" date="2016-10" db="EMBL/GenBank/DDBJ databases">
        <authorList>
            <person name="Varghese N."/>
            <person name="Submissions S."/>
        </authorList>
    </citation>
    <scope>NUCLEOTIDE SEQUENCE [LARGE SCALE GENOMIC DNA]</scope>
    <source>
        <strain>GEY</strain>
        <strain evidence="2">DSM 9560</strain>
    </source>
</reference>
<dbReference type="InterPro" id="IPR021787">
    <property type="entry name" value="DUF3352"/>
</dbReference>
<accession>A0A1I2IUK8</accession>
<organism evidence="1 2">
    <name type="scientific">Thermoflexibacter ruber</name>
    <dbReference type="NCBI Taxonomy" id="1003"/>
    <lineage>
        <taxon>Bacteria</taxon>
        <taxon>Pseudomonadati</taxon>
        <taxon>Bacteroidota</taxon>
        <taxon>Cytophagia</taxon>
        <taxon>Cytophagales</taxon>
        <taxon>Thermoflexibacteraceae</taxon>
        <taxon>Thermoflexibacter</taxon>
    </lineage>
</organism>
<evidence type="ECO:0000313" key="1">
    <source>
        <dbReference type="EMBL" id="SFF45338.1"/>
    </source>
</evidence>
<keyword evidence="2" id="KW-1185">Reference proteome</keyword>
<dbReference type="Gene3D" id="2.20.110.10">
    <property type="entry name" value="Histone H3 K4-specific methyltransferase SET7/9 N-terminal domain"/>
    <property type="match status" value="1"/>
</dbReference>
<dbReference type="OrthoDB" id="671157at2"/>
<dbReference type="RefSeq" id="WP_091548727.1">
    <property type="nucleotide sequence ID" value="NZ_FONY01000036.1"/>
</dbReference>
<dbReference type="InterPro" id="IPR011652">
    <property type="entry name" value="MORN_2"/>
</dbReference>
<dbReference type="STRING" id="1003.SAMN04488541_10367"/>
<dbReference type="AlphaFoldDB" id="A0A1I2IUK8"/>
<dbReference type="Proteomes" id="UP000199513">
    <property type="component" value="Unassembled WGS sequence"/>
</dbReference>
<dbReference type="SUPFAM" id="SSF82185">
    <property type="entry name" value="Histone H3 K4-specific methyltransferase SET7/9 N-terminal domain"/>
    <property type="match status" value="1"/>
</dbReference>
<dbReference type="Pfam" id="PF11832">
    <property type="entry name" value="DUF3352"/>
    <property type="match status" value="1"/>
</dbReference>
<evidence type="ECO:0000313" key="2">
    <source>
        <dbReference type="Proteomes" id="UP000199513"/>
    </source>
</evidence>